<keyword evidence="1" id="KW-0472">Membrane</keyword>
<keyword evidence="1" id="KW-1133">Transmembrane helix</keyword>
<dbReference type="Proteomes" id="UP000290819">
    <property type="component" value="Unassembled WGS sequence"/>
</dbReference>
<organism evidence="2 3">
    <name type="scientific">Bradyrhizobium betae</name>
    <dbReference type="NCBI Taxonomy" id="244734"/>
    <lineage>
        <taxon>Bacteria</taxon>
        <taxon>Pseudomonadati</taxon>
        <taxon>Pseudomonadota</taxon>
        <taxon>Alphaproteobacteria</taxon>
        <taxon>Hyphomicrobiales</taxon>
        <taxon>Nitrobacteraceae</taxon>
        <taxon>Bradyrhizobium</taxon>
    </lineage>
</organism>
<evidence type="ECO:0000313" key="3">
    <source>
        <dbReference type="Proteomes" id="UP000290819"/>
    </source>
</evidence>
<sequence length="108" mass="11904">MFEFALEWTGLRSPAERAADARAVTDRIGKHEALILPLVLMIAFLFVLGLRTGAHLHERADRSLLYASFGSMGMPMFAVVPDSCRRPLNAGSTPRLRHADVLALLTDD</sequence>
<accession>A0A4Q1V237</accession>
<evidence type="ECO:0000256" key="1">
    <source>
        <dbReference type="SAM" id="Phobius"/>
    </source>
</evidence>
<feature type="transmembrane region" description="Helical" evidence="1">
    <location>
        <begin position="33"/>
        <end position="51"/>
    </location>
</feature>
<protein>
    <submittedName>
        <fullName evidence="2">Uncharacterized protein</fullName>
    </submittedName>
</protein>
<gene>
    <name evidence="2" type="ORF">B5V03_18320</name>
</gene>
<name>A0A4Q1V237_9BRAD</name>
<dbReference type="OrthoDB" id="8236467at2"/>
<dbReference type="EMBL" id="MZXW01000021">
    <property type="protein sequence ID" value="RXT45635.1"/>
    <property type="molecule type" value="Genomic_DNA"/>
</dbReference>
<comment type="caution">
    <text evidence="2">The sequence shown here is derived from an EMBL/GenBank/DDBJ whole genome shotgun (WGS) entry which is preliminary data.</text>
</comment>
<dbReference type="RefSeq" id="WP_129271831.1">
    <property type="nucleotide sequence ID" value="NZ_MZXW01000021.1"/>
</dbReference>
<keyword evidence="3" id="KW-1185">Reference proteome</keyword>
<dbReference type="AlphaFoldDB" id="A0A4Q1V237"/>
<feature type="transmembrane region" description="Helical" evidence="1">
    <location>
        <begin position="63"/>
        <end position="80"/>
    </location>
</feature>
<proteinExistence type="predicted"/>
<evidence type="ECO:0000313" key="2">
    <source>
        <dbReference type="EMBL" id="RXT45635.1"/>
    </source>
</evidence>
<keyword evidence="1" id="KW-0812">Transmembrane</keyword>
<reference evidence="2 3" key="1">
    <citation type="submission" date="2017-03" db="EMBL/GenBank/DDBJ databases">
        <authorList>
            <person name="Safronova V.I."/>
            <person name="Sazanova A.L."/>
            <person name="Chirak E.R."/>
        </authorList>
    </citation>
    <scope>NUCLEOTIDE SEQUENCE [LARGE SCALE GENOMIC DNA]</scope>
    <source>
        <strain evidence="2 3">Opo-243</strain>
    </source>
</reference>